<reference evidence="2" key="1">
    <citation type="submission" date="2024-05" db="EMBL/GenBank/DDBJ databases">
        <title>The Natural Products Discovery Center: Release of the First 8490 Sequenced Strains for Exploring Actinobacteria Biosynthetic Diversity.</title>
        <authorList>
            <person name="Kalkreuter E."/>
            <person name="Kautsar S.A."/>
            <person name="Yang D."/>
            <person name="Bader C.D."/>
            <person name="Teijaro C.N."/>
            <person name="Fluegel L."/>
            <person name="Davis C.M."/>
            <person name="Simpson J.R."/>
            <person name="Lauterbach L."/>
            <person name="Steele A.D."/>
            <person name="Gui C."/>
            <person name="Meng S."/>
            <person name="Li G."/>
            <person name="Viehrig K."/>
            <person name="Ye F."/>
            <person name="Su P."/>
            <person name="Kiefer A.F."/>
            <person name="Nichols A."/>
            <person name="Cepeda A.J."/>
            <person name="Yan W."/>
            <person name="Fan B."/>
            <person name="Jiang Y."/>
            <person name="Adhikari A."/>
            <person name="Zheng C.-J."/>
            <person name="Schuster L."/>
            <person name="Cowan T.M."/>
            <person name="Smanski M.J."/>
            <person name="Chevrette M.G."/>
            <person name="de Carvalho L.P.S."/>
            <person name="Shen B."/>
        </authorList>
    </citation>
    <scope>NUCLEOTIDE SEQUENCE</scope>
    <source>
        <strain evidence="2">NPDC080035</strain>
    </source>
</reference>
<proteinExistence type="predicted"/>
<organism evidence="2">
    <name type="scientific">Leifsonia sp. NPDC080035</name>
    <dbReference type="NCBI Taxonomy" id="3143936"/>
    <lineage>
        <taxon>Bacteria</taxon>
        <taxon>Bacillati</taxon>
        <taxon>Actinomycetota</taxon>
        <taxon>Actinomycetes</taxon>
        <taxon>Micrococcales</taxon>
        <taxon>Microbacteriaceae</taxon>
        <taxon>Leifsonia</taxon>
    </lineage>
</organism>
<feature type="compositionally biased region" description="Basic and acidic residues" evidence="1">
    <location>
        <begin position="30"/>
        <end position="39"/>
    </location>
</feature>
<dbReference type="RefSeq" id="WP_348787806.1">
    <property type="nucleotide sequence ID" value="NZ_CP157390.1"/>
</dbReference>
<dbReference type="SUPFAM" id="SSF49879">
    <property type="entry name" value="SMAD/FHA domain"/>
    <property type="match status" value="1"/>
</dbReference>
<protein>
    <submittedName>
        <fullName evidence="2">Zinc-ribbon domain-containing protein</fullName>
    </submittedName>
</protein>
<evidence type="ECO:0000313" key="2">
    <source>
        <dbReference type="EMBL" id="XBM47841.1"/>
    </source>
</evidence>
<feature type="region of interest" description="Disordered" evidence="1">
    <location>
        <begin position="24"/>
        <end position="46"/>
    </location>
</feature>
<dbReference type="AlphaFoldDB" id="A0AAU7GBN2"/>
<dbReference type="EMBL" id="CP157390">
    <property type="protein sequence ID" value="XBM47841.1"/>
    <property type="molecule type" value="Genomic_DNA"/>
</dbReference>
<sequence length="195" mass="20898">MTCRVCGAELAEGTLFCGKCGSSVTASRVRPPEVADPRPSDTSIVDRLPKPAIAGRFPGADELDEDGLPATQAMTVIPIETAPPSAPRRVYTLSFSTGESVEVLGSGLVGRRPITQPGEHVDQLVTVSDPARSVSKTHLEFGLEGDDLWICDRYSGNGTVARPLGDVARQCEAGRRYRVTRGTRVEIGDQWFDVS</sequence>
<dbReference type="InterPro" id="IPR008984">
    <property type="entry name" value="SMAD_FHA_dom_sf"/>
</dbReference>
<evidence type="ECO:0000256" key="1">
    <source>
        <dbReference type="SAM" id="MobiDB-lite"/>
    </source>
</evidence>
<name>A0AAU7GBN2_9MICO</name>
<gene>
    <name evidence="2" type="ORF">AAME72_17485</name>
</gene>
<dbReference type="Gene3D" id="2.60.200.20">
    <property type="match status" value="1"/>
</dbReference>
<accession>A0AAU7GBN2</accession>